<dbReference type="AlphaFoldDB" id="A0A7K0D8Z3"/>
<proteinExistence type="predicted"/>
<dbReference type="EMBL" id="WEGK01000012">
    <property type="protein sequence ID" value="MQY22236.1"/>
    <property type="molecule type" value="Genomic_DNA"/>
</dbReference>
<evidence type="ECO:0000313" key="3">
    <source>
        <dbReference type="Proteomes" id="UP000438448"/>
    </source>
</evidence>
<dbReference type="GO" id="GO:0016491">
    <property type="term" value="F:oxidoreductase activity"/>
    <property type="evidence" value="ECO:0007669"/>
    <property type="project" value="UniProtKB-KW"/>
</dbReference>
<sequence length="395" mass="43413">MPSDSVADVADLLDDRSHHIEFNGHLTNHVKHAVVALAELGAPETLIRDYYKNYAELTAYGFPLEPARPSPGVIDSGNWQEFLGQRVHFAAYRGFFDAEIARLGATAAVARYAPELLRGWIGAFTHAAIHLGWAVWAEHPGMIAEALAYLAFSFVPVVDEARRPAGASARGPWDSLLALSRSWARDEAFGGAVRNVISDTDAVTRLHPELNRSGLQARVAAVAHGGIPELAARSPWAAALSPDARQAQVRRAVTLLYLAQPGDFVVLHLITSLFALEAVARTLDSEAATARLHDLYWAGARIILAAERKIPRPEKLSELAALYPVRGGDHSDSAAAEFDLIARRSWLEEEEHNPKLVFVLRQWWNEQGWNAYRHAAGQFTRTPELPPSFAEPPTE</sequence>
<accession>A0A7K0D8Z3</accession>
<dbReference type="PANTHER" id="PTHR35870">
    <property type="entry name" value="PROTEIN, PUTATIVE (AFU_ORTHOLOGUE AFUA_5G03330)-RELATED"/>
    <property type="match status" value="1"/>
</dbReference>
<evidence type="ECO:0000256" key="1">
    <source>
        <dbReference type="ARBA" id="ARBA00023002"/>
    </source>
</evidence>
<keyword evidence="3" id="KW-1185">Reference proteome</keyword>
<dbReference type="OrthoDB" id="6396144at2"/>
<keyword evidence="1" id="KW-0560">Oxidoreductase</keyword>
<dbReference type="Proteomes" id="UP000438448">
    <property type="component" value="Unassembled WGS sequence"/>
</dbReference>
<reference evidence="2 3" key="1">
    <citation type="submission" date="2019-10" db="EMBL/GenBank/DDBJ databases">
        <title>Nocardia macrotermitis sp. nov. and Nocardia aurantia sp. nov., isolated from the gut of fungus growing-termite Macrotermes natalensis.</title>
        <authorList>
            <person name="Benndorf R."/>
            <person name="Schwitalla J."/>
            <person name="Martin K."/>
            <person name="De Beer W."/>
            <person name="Kaster A.-K."/>
            <person name="Vollmers J."/>
            <person name="Poulsen M."/>
            <person name="Beemelmanns C."/>
        </authorList>
    </citation>
    <scope>NUCLEOTIDE SEQUENCE [LARGE SCALE GENOMIC DNA]</scope>
    <source>
        <strain evidence="2 3">RB20</strain>
    </source>
</reference>
<protein>
    <recommendedName>
        <fullName evidence="4">Questin oxidase family protein</fullName>
    </recommendedName>
</protein>
<dbReference type="InterPro" id="IPR025337">
    <property type="entry name" value="Questin_oxidase-like"/>
</dbReference>
<organism evidence="2 3">
    <name type="scientific">Nocardia macrotermitis</name>
    <dbReference type="NCBI Taxonomy" id="2585198"/>
    <lineage>
        <taxon>Bacteria</taxon>
        <taxon>Bacillati</taxon>
        <taxon>Actinomycetota</taxon>
        <taxon>Actinomycetes</taxon>
        <taxon>Mycobacteriales</taxon>
        <taxon>Nocardiaceae</taxon>
        <taxon>Nocardia</taxon>
    </lineage>
</organism>
<evidence type="ECO:0000313" key="2">
    <source>
        <dbReference type="EMBL" id="MQY22236.1"/>
    </source>
</evidence>
<dbReference type="PANTHER" id="PTHR35870:SF1">
    <property type="entry name" value="PROTEIN, PUTATIVE (AFU_ORTHOLOGUE AFUA_5G03330)-RELATED"/>
    <property type="match status" value="1"/>
</dbReference>
<evidence type="ECO:0008006" key="4">
    <source>
        <dbReference type="Google" id="ProtNLM"/>
    </source>
</evidence>
<name>A0A7K0D8Z3_9NOCA</name>
<dbReference type="RefSeq" id="WP_153413586.1">
    <property type="nucleotide sequence ID" value="NZ_WEGK01000012.1"/>
</dbReference>
<gene>
    <name evidence="2" type="ORF">NRB20_53490</name>
</gene>
<comment type="caution">
    <text evidence="2">The sequence shown here is derived from an EMBL/GenBank/DDBJ whole genome shotgun (WGS) entry which is preliminary data.</text>
</comment>
<dbReference type="Pfam" id="PF14027">
    <property type="entry name" value="Questin_oxidase"/>
    <property type="match status" value="1"/>
</dbReference>